<dbReference type="InterPro" id="IPR012910">
    <property type="entry name" value="Plug_dom"/>
</dbReference>
<protein>
    <submittedName>
        <fullName evidence="14">TonB-dependent siderophore receptor</fullName>
    </submittedName>
</protein>
<keyword evidence="7 10" id="KW-0472">Membrane</keyword>
<name>A0ABP2Z0J4_9GAMM</name>
<evidence type="ECO:0000256" key="5">
    <source>
        <dbReference type="ARBA" id="ARBA00022692"/>
    </source>
</evidence>
<evidence type="ECO:0000256" key="9">
    <source>
        <dbReference type="ARBA" id="ARBA00023237"/>
    </source>
</evidence>
<accession>A0ABP2Z0J4</accession>
<keyword evidence="5 10" id="KW-0812">Transmembrane</keyword>
<dbReference type="InterPro" id="IPR000531">
    <property type="entry name" value="Beta-barrel_TonB"/>
</dbReference>
<keyword evidence="6 11" id="KW-0798">TonB box</keyword>
<dbReference type="InterPro" id="IPR039426">
    <property type="entry name" value="TonB-dep_rcpt-like"/>
</dbReference>
<dbReference type="CDD" id="cd01347">
    <property type="entry name" value="ligand_gated_channel"/>
    <property type="match status" value="1"/>
</dbReference>
<keyword evidence="9 10" id="KW-0998">Cell outer membrane</keyword>
<evidence type="ECO:0000256" key="7">
    <source>
        <dbReference type="ARBA" id="ARBA00023136"/>
    </source>
</evidence>
<organism evidence="14 15">
    <name type="scientific">Shewanella decolorationis S12</name>
    <dbReference type="NCBI Taxonomy" id="1353536"/>
    <lineage>
        <taxon>Bacteria</taxon>
        <taxon>Pseudomonadati</taxon>
        <taxon>Pseudomonadota</taxon>
        <taxon>Gammaproteobacteria</taxon>
        <taxon>Alteromonadales</taxon>
        <taxon>Shewanellaceae</taxon>
        <taxon>Shewanella</taxon>
    </lineage>
</organism>
<evidence type="ECO:0000256" key="2">
    <source>
        <dbReference type="ARBA" id="ARBA00009810"/>
    </source>
</evidence>
<dbReference type="InterPro" id="IPR037066">
    <property type="entry name" value="Plug_dom_sf"/>
</dbReference>
<evidence type="ECO:0000256" key="10">
    <source>
        <dbReference type="PROSITE-ProRule" id="PRU01360"/>
    </source>
</evidence>
<evidence type="ECO:0000256" key="11">
    <source>
        <dbReference type="RuleBase" id="RU003357"/>
    </source>
</evidence>
<keyword evidence="4 10" id="KW-1134">Transmembrane beta strand</keyword>
<sequence>MYLLFLMENAMPKSMGPMSLVAAAVICQLGLINMATAAENEMERMVVSATRSPTQISDLSSTVWIIDEASIREQTDSGKGIKEMLATLVPSMDVSSQGRTNFGQNIRGRAMVVLIDGVSMNTSRSISRQLDSIDPFNIARIEVLAGASAIYGGGALGGAINIVTKKAADSSDTFEAEAGFKSGFNSSDDLDYRTALAVTGGSDSLKGRFSAAWQENGQWFDGSSNPVMLDISQTGMQYTQGYDLMANMDWQLANDANLSAMAQYYRNGSDEEHGLYMGENFSGVTGDASVLETRKGLDADRSPATERTLLNLSYSQDEFLGQTLYLQGFYRKENLDFHPFPYVNETSGVYNFSASAQNTSIYGLKAVVESKPVDSLTLTWGLDWDKESFDSNQMSFDLDAANQHGGLVMRELFTTGRYVDFSVESIAAFIQSSWEMNSFLVLNAGYRYQHMENSVNDFIGYNQQVAIASGKAKGADAIKGGSTDYNIGLVNLGLVAKLSQDQQLWLAYSQGFELPDLSKYYGRGTYKADADGYLKLQNSININDTRLDGIKTDSMELGWRYLAERWQAQASVYYAVSDKVIEVNSKDLTINVKDQDKRSYGLEAQLNFDITSDWQVGTNLHLVRSEVKDENNWVDETVTYASPSKATAFIGWRGETQKIRLQAEHSFSAESDYRFKTNDGLASELDSYTTLDLLGSIDLPVGTLSYGIENLLDKDYSTLWGQRAVYFYSPTYGPESMFDYHGRGRTFALNYQLSW</sequence>
<evidence type="ECO:0000313" key="14">
    <source>
        <dbReference type="EMBL" id="ESE40166.1"/>
    </source>
</evidence>
<evidence type="ECO:0000313" key="15">
    <source>
        <dbReference type="Proteomes" id="UP000017548"/>
    </source>
</evidence>
<comment type="caution">
    <text evidence="14">The sequence shown here is derived from an EMBL/GenBank/DDBJ whole genome shotgun (WGS) entry which is preliminary data.</text>
</comment>
<reference evidence="14 15" key="1">
    <citation type="journal article" date="2013" name="Genome Announc.">
        <title>Draft Genome Sequence of Shewanella decolorationis S12, a Dye-Degrading Bacterium Isolated from a Wastewater Treatment Plant.</title>
        <authorList>
            <person name="Xu M."/>
            <person name="Fang Y."/>
            <person name="Liu J."/>
            <person name="Chen X."/>
            <person name="Sun G."/>
            <person name="Guo J."/>
            <person name="Hua Z."/>
            <person name="Tu Q."/>
            <person name="Wu L."/>
            <person name="Zhou J."/>
            <person name="Liu X."/>
        </authorList>
    </citation>
    <scope>NUCLEOTIDE SEQUENCE [LARGE SCALE GENOMIC DNA]</scope>
    <source>
        <strain evidence="14 15">S12</strain>
    </source>
</reference>
<dbReference type="Gene3D" id="2.170.130.10">
    <property type="entry name" value="TonB-dependent receptor, plug domain"/>
    <property type="match status" value="1"/>
</dbReference>
<gene>
    <name evidence="14" type="ORF">SHD_3295</name>
</gene>
<keyword evidence="3 10" id="KW-0813">Transport</keyword>
<comment type="subcellular location">
    <subcellularLocation>
        <location evidence="1 10">Cell outer membrane</location>
        <topology evidence="1 10">Multi-pass membrane protein</topology>
    </subcellularLocation>
</comment>
<keyword evidence="15" id="KW-1185">Reference proteome</keyword>
<keyword evidence="8 14" id="KW-0675">Receptor</keyword>
<feature type="domain" description="TonB-dependent receptor plug" evidence="13">
    <location>
        <begin position="57"/>
        <end position="159"/>
    </location>
</feature>
<evidence type="ECO:0000256" key="6">
    <source>
        <dbReference type="ARBA" id="ARBA00023077"/>
    </source>
</evidence>
<dbReference type="SUPFAM" id="SSF56935">
    <property type="entry name" value="Porins"/>
    <property type="match status" value="1"/>
</dbReference>
<evidence type="ECO:0000256" key="3">
    <source>
        <dbReference type="ARBA" id="ARBA00022448"/>
    </source>
</evidence>
<evidence type="ECO:0000256" key="1">
    <source>
        <dbReference type="ARBA" id="ARBA00004571"/>
    </source>
</evidence>
<evidence type="ECO:0000256" key="4">
    <source>
        <dbReference type="ARBA" id="ARBA00022452"/>
    </source>
</evidence>
<dbReference type="Pfam" id="PF00593">
    <property type="entry name" value="TonB_dep_Rec_b-barrel"/>
    <property type="match status" value="1"/>
</dbReference>
<evidence type="ECO:0000259" key="12">
    <source>
        <dbReference type="Pfam" id="PF00593"/>
    </source>
</evidence>
<dbReference type="Pfam" id="PF07715">
    <property type="entry name" value="Plug"/>
    <property type="match status" value="1"/>
</dbReference>
<dbReference type="PROSITE" id="PS52016">
    <property type="entry name" value="TONB_DEPENDENT_REC_3"/>
    <property type="match status" value="1"/>
</dbReference>
<dbReference type="InterPro" id="IPR010105">
    <property type="entry name" value="TonB_sidphr_rcpt"/>
</dbReference>
<dbReference type="Proteomes" id="UP000017548">
    <property type="component" value="Unassembled WGS sequence"/>
</dbReference>
<dbReference type="PANTHER" id="PTHR30069">
    <property type="entry name" value="TONB-DEPENDENT OUTER MEMBRANE RECEPTOR"/>
    <property type="match status" value="1"/>
</dbReference>
<evidence type="ECO:0000259" key="13">
    <source>
        <dbReference type="Pfam" id="PF07715"/>
    </source>
</evidence>
<comment type="similarity">
    <text evidence="2 10 11">Belongs to the TonB-dependent receptor family.</text>
</comment>
<dbReference type="PANTHER" id="PTHR30069:SF42">
    <property type="entry name" value="FERRIC AEROBACTIN RECEPTOR"/>
    <property type="match status" value="1"/>
</dbReference>
<evidence type="ECO:0000256" key="8">
    <source>
        <dbReference type="ARBA" id="ARBA00023170"/>
    </source>
</evidence>
<dbReference type="NCBIfam" id="TIGR01783">
    <property type="entry name" value="TonB-siderophor"/>
    <property type="match status" value="1"/>
</dbReference>
<proteinExistence type="inferred from homology"/>
<dbReference type="EMBL" id="AXZL01000073">
    <property type="protein sequence ID" value="ESE40166.1"/>
    <property type="molecule type" value="Genomic_DNA"/>
</dbReference>
<dbReference type="Gene3D" id="2.40.170.20">
    <property type="entry name" value="TonB-dependent receptor, beta-barrel domain"/>
    <property type="match status" value="1"/>
</dbReference>
<feature type="domain" description="TonB-dependent receptor-like beta-barrel" evidence="12">
    <location>
        <begin position="250"/>
        <end position="711"/>
    </location>
</feature>
<dbReference type="InterPro" id="IPR036942">
    <property type="entry name" value="Beta-barrel_TonB_sf"/>
</dbReference>